<organism evidence="1">
    <name type="scientific">marine sediment metagenome</name>
    <dbReference type="NCBI Taxonomy" id="412755"/>
    <lineage>
        <taxon>unclassified sequences</taxon>
        <taxon>metagenomes</taxon>
        <taxon>ecological metagenomes</taxon>
    </lineage>
</organism>
<evidence type="ECO:0000313" key="1">
    <source>
        <dbReference type="EMBL" id="KKN71722.1"/>
    </source>
</evidence>
<protein>
    <submittedName>
        <fullName evidence="1">Uncharacterized protein</fullName>
    </submittedName>
</protein>
<dbReference type="EMBL" id="LAZR01000377">
    <property type="protein sequence ID" value="KKN71722.1"/>
    <property type="molecule type" value="Genomic_DNA"/>
</dbReference>
<accession>A0A0F9T9U1</accession>
<name>A0A0F9T9U1_9ZZZZ</name>
<reference evidence="1" key="1">
    <citation type="journal article" date="2015" name="Nature">
        <title>Complex archaea that bridge the gap between prokaryotes and eukaryotes.</title>
        <authorList>
            <person name="Spang A."/>
            <person name="Saw J.H."/>
            <person name="Jorgensen S.L."/>
            <person name="Zaremba-Niedzwiedzka K."/>
            <person name="Martijn J."/>
            <person name="Lind A.E."/>
            <person name="van Eijk R."/>
            <person name="Schleper C."/>
            <person name="Guy L."/>
            <person name="Ettema T.J."/>
        </authorList>
    </citation>
    <scope>NUCLEOTIDE SEQUENCE</scope>
</reference>
<comment type="caution">
    <text evidence="1">The sequence shown here is derived from an EMBL/GenBank/DDBJ whole genome shotgun (WGS) entry which is preliminary data.</text>
</comment>
<sequence>MNNNLVTSLPLSRKLAAAFKEKGIKPTESEFWWVEGADEWYLEKDAGEVIEAQEQKVNTIPAYLSDELLDGMPLNLEIIRGDRVWGIALTWPKSKSFQDKSLPNTCAELSIWLIDNGYYER</sequence>
<proteinExistence type="predicted"/>
<gene>
    <name evidence="1" type="ORF">LCGC14_0417880</name>
</gene>
<dbReference type="AlphaFoldDB" id="A0A0F9T9U1"/>